<evidence type="ECO:0000313" key="2">
    <source>
        <dbReference type="Proteomes" id="UP001163328"/>
    </source>
</evidence>
<dbReference type="EMBL" id="CP081495">
    <property type="protein sequence ID" value="UYW00802.1"/>
    <property type="molecule type" value="Genomic_DNA"/>
</dbReference>
<evidence type="ECO:0000313" key="1">
    <source>
        <dbReference type="EMBL" id="UYW00802.1"/>
    </source>
</evidence>
<organism evidence="1 2">
    <name type="scientific">Flavobacterium agricola</name>
    <dbReference type="NCBI Taxonomy" id="2870839"/>
    <lineage>
        <taxon>Bacteria</taxon>
        <taxon>Pseudomonadati</taxon>
        <taxon>Bacteroidota</taxon>
        <taxon>Flavobacteriia</taxon>
        <taxon>Flavobacteriales</taxon>
        <taxon>Flavobacteriaceae</taxon>
        <taxon>Flavobacterium</taxon>
    </lineage>
</organism>
<dbReference type="Proteomes" id="UP001163328">
    <property type="component" value="Chromosome"/>
</dbReference>
<protein>
    <submittedName>
        <fullName evidence="1">GLPGLI family protein</fullName>
    </submittedName>
</protein>
<dbReference type="NCBIfam" id="TIGR01200">
    <property type="entry name" value="GLPGLI"/>
    <property type="match status" value="1"/>
</dbReference>
<proteinExistence type="predicted"/>
<dbReference type="Pfam" id="PF09697">
    <property type="entry name" value="Porph_ging"/>
    <property type="match status" value="1"/>
</dbReference>
<accession>A0ABY6LWU3</accession>
<keyword evidence="2" id="KW-1185">Reference proteome</keyword>
<dbReference type="RefSeq" id="WP_264432920.1">
    <property type="nucleotide sequence ID" value="NZ_CP081495.1"/>
</dbReference>
<sequence>MNKKFLLIILLLNCFYVFSQSYKISYAFSLVSDPDSIKNQQQKNYYKTIFIPEHQNNLGVLWITPEGTMFEQEGTLKNVYGTAPFITSRFTSKKDQRIYLKKNKNLVKQGSYYYRNFIDYNWLITTEQKSIDGFTCYKAVGSLKSVNGNPYYMEAWFSPEIPIPYGPEDYAGLPGLIFEAYRLNGLGVHWKLKSIEKNKTKVFNLPDPDDVIHYESFDKIFFDEMEKLKRL</sequence>
<dbReference type="InterPro" id="IPR005901">
    <property type="entry name" value="GLPGLI"/>
</dbReference>
<gene>
    <name evidence="1" type="ORF">K5I29_09835</name>
</gene>
<reference evidence="1" key="1">
    <citation type="submission" date="2021-08" db="EMBL/GenBank/DDBJ databases">
        <title>Flavobacterium sp. strain CC-SYL302.</title>
        <authorList>
            <person name="Lin S.-Y."/>
            <person name="Lee T.-H."/>
            <person name="Young C.-C."/>
        </authorList>
    </citation>
    <scope>NUCLEOTIDE SEQUENCE</scope>
    <source>
        <strain evidence="1">CC-SYL302</strain>
    </source>
</reference>
<name>A0ABY6LWU3_9FLAO</name>